<comment type="caution">
    <text evidence="2">The sequence shown here is derived from an EMBL/GenBank/DDBJ whole genome shotgun (WGS) entry which is preliminary data.</text>
</comment>
<dbReference type="RefSeq" id="WP_096612064.1">
    <property type="nucleotide sequence ID" value="NZ_NWVD01000003.1"/>
</dbReference>
<dbReference type="InterPro" id="IPR016181">
    <property type="entry name" value="Acyl_CoA_acyltransferase"/>
</dbReference>
<name>A0A2A4HXU3_9SPHN</name>
<dbReference type="PROSITE" id="PS51186">
    <property type="entry name" value="GNAT"/>
    <property type="match status" value="1"/>
</dbReference>
<dbReference type="GO" id="GO:0016747">
    <property type="term" value="F:acyltransferase activity, transferring groups other than amino-acyl groups"/>
    <property type="evidence" value="ECO:0007669"/>
    <property type="project" value="InterPro"/>
</dbReference>
<keyword evidence="2" id="KW-0808">Transferase</keyword>
<dbReference type="PANTHER" id="PTHR43305">
    <property type="entry name" value="FAMILY N-ACETYLTRANSFERASE, PUTATIVE (AFU_ORTHOLOGUE AFUA_2G01380)-RELATED"/>
    <property type="match status" value="1"/>
</dbReference>
<dbReference type="CDD" id="cd04301">
    <property type="entry name" value="NAT_SF"/>
    <property type="match status" value="1"/>
</dbReference>
<evidence type="ECO:0000313" key="2">
    <source>
        <dbReference type="EMBL" id="PCG09190.1"/>
    </source>
</evidence>
<evidence type="ECO:0000259" key="1">
    <source>
        <dbReference type="PROSITE" id="PS51186"/>
    </source>
</evidence>
<dbReference type="InterPro" id="IPR000182">
    <property type="entry name" value="GNAT_dom"/>
</dbReference>
<keyword evidence="3" id="KW-1185">Reference proteome</keyword>
<dbReference type="EMBL" id="NWVD01000003">
    <property type="protein sequence ID" value="PCG09190.1"/>
    <property type="molecule type" value="Genomic_DNA"/>
</dbReference>
<accession>A0A2A4HXU3</accession>
<dbReference type="Gene3D" id="3.40.630.30">
    <property type="match status" value="1"/>
</dbReference>
<feature type="domain" description="N-acetyltransferase" evidence="1">
    <location>
        <begin position="2"/>
        <end position="155"/>
    </location>
</feature>
<dbReference type="SUPFAM" id="SSF55729">
    <property type="entry name" value="Acyl-CoA N-acyltransferases (Nat)"/>
    <property type="match status" value="1"/>
</dbReference>
<dbReference type="PANTHER" id="PTHR43305:SF1">
    <property type="entry name" value="FAMILY N-ACETYLTRANSFERASE, PUTATIVE (AFU_ORTHOLOGUE AFUA_2G01380)-RELATED"/>
    <property type="match status" value="1"/>
</dbReference>
<reference evidence="2 3" key="1">
    <citation type="submission" date="2017-09" db="EMBL/GenBank/DDBJ databases">
        <title>Sphingomonas ginsenosidimutans KACC 14949, whole genome shotgun sequence.</title>
        <authorList>
            <person name="Feng G."/>
            <person name="Zhu H."/>
        </authorList>
    </citation>
    <scope>NUCLEOTIDE SEQUENCE [LARGE SCALE GENOMIC DNA]</scope>
    <source>
        <strain evidence="2 3">KACC 14949</strain>
    </source>
</reference>
<evidence type="ECO:0000313" key="3">
    <source>
        <dbReference type="Proteomes" id="UP000218784"/>
    </source>
</evidence>
<organism evidence="2 3">
    <name type="scientific">Sphingomonas ginsenosidimutans</name>
    <dbReference type="NCBI Taxonomy" id="862134"/>
    <lineage>
        <taxon>Bacteria</taxon>
        <taxon>Pseudomonadati</taxon>
        <taxon>Pseudomonadota</taxon>
        <taxon>Alphaproteobacteria</taxon>
        <taxon>Sphingomonadales</taxon>
        <taxon>Sphingomonadaceae</taxon>
        <taxon>Sphingomonas</taxon>
    </lineage>
</organism>
<protein>
    <submittedName>
        <fullName evidence="2">GNAT family N-acetyltransferase</fullName>
    </submittedName>
</protein>
<proteinExistence type="predicted"/>
<dbReference type="AlphaFoldDB" id="A0A2A4HXU3"/>
<dbReference type="Proteomes" id="UP000218784">
    <property type="component" value="Unassembled WGS sequence"/>
</dbReference>
<gene>
    <name evidence="2" type="ORF">COA17_09950</name>
</gene>
<dbReference type="Pfam" id="PF00583">
    <property type="entry name" value="Acetyltransf_1"/>
    <property type="match status" value="1"/>
</dbReference>
<sequence>MTRIRYADFPADVPALLAIWREFIANSPVNLDYQGNDAEFSTLPGKYARPAGCVLLADRAGEIDGCVALRKVSADICEMKRLYVRPDARGAALGRRLVERLIEEARAMGYREMRLDVMAPSVSARRLYATLGFAPAAPVSFNPAPGAAFLGLRLQGAALGGAPDAAP</sequence>
<dbReference type="InterPro" id="IPR052777">
    <property type="entry name" value="Acetyltransferase_Enz"/>
</dbReference>